<evidence type="ECO:0000259" key="7">
    <source>
        <dbReference type="PROSITE" id="PS50111"/>
    </source>
</evidence>
<dbReference type="GO" id="GO:0006935">
    <property type="term" value="P:chemotaxis"/>
    <property type="evidence" value="ECO:0007669"/>
    <property type="project" value="InterPro"/>
</dbReference>
<dbReference type="PROSITE" id="PS50885">
    <property type="entry name" value="HAMP"/>
    <property type="match status" value="1"/>
</dbReference>
<feature type="transmembrane region" description="Helical" evidence="6">
    <location>
        <begin position="12"/>
        <end position="36"/>
    </location>
</feature>
<reference evidence="11" key="1">
    <citation type="submission" date="2018-05" db="EMBL/GenBank/DDBJ databases">
        <title>Azospirillum thermophila sp. nov., a novel isolated from hot spring.</title>
        <authorList>
            <person name="Zhao Z."/>
        </authorList>
    </citation>
    <scope>NUCLEOTIDE SEQUENCE [LARGE SCALE GENOMIC DNA]</scope>
    <source>
        <strain evidence="11">CFH 70021</strain>
        <plasmid evidence="11">unnamed1</plasmid>
    </source>
</reference>
<dbReference type="InterPro" id="IPR004090">
    <property type="entry name" value="Chemotax_Me-accpt_rcpt"/>
</dbReference>
<dbReference type="GO" id="GO:0004888">
    <property type="term" value="F:transmembrane signaling receptor activity"/>
    <property type="evidence" value="ECO:0007669"/>
    <property type="project" value="InterPro"/>
</dbReference>
<feature type="domain" description="Methyl-accepting transducer" evidence="7">
    <location>
        <begin position="307"/>
        <end position="536"/>
    </location>
</feature>
<dbReference type="GO" id="GO:0005886">
    <property type="term" value="C:plasma membrane"/>
    <property type="evidence" value="ECO:0007669"/>
    <property type="project" value="UniProtKB-SubCell"/>
</dbReference>
<comment type="subcellular location">
    <subcellularLocation>
        <location evidence="1">Cell inner membrane</location>
        <topology evidence="1">Multi-pass membrane protein</topology>
    </subcellularLocation>
</comment>
<evidence type="ECO:0000313" key="10">
    <source>
        <dbReference type="EMBL" id="AWK88821.1"/>
    </source>
</evidence>
<keyword evidence="2" id="KW-1003">Cell membrane</keyword>
<dbReference type="GO" id="GO:0007165">
    <property type="term" value="P:signal transduction"/>
    <property type="evidence" value="ECO:0007669"/>
    <property type="project" value="UniProtKB-KW"/>
</dbReference>
<evidence type="ECO:0000259" key="9">
    <source>
        <dbReference type="PROSITE" id="PS50885"/>
    </source>
</evidence>
<evidence type="ECO:0000259" key="8">
    <source>
        <dbReference type="PROSITE" id="PS50192"/>
    </source>
</evidence>
<gene>
    <name evidence="10" type="ORF">DEW08_22380</name>
</gene>
<dbReference type="PROSITE" id="PS50111">
    <property type="entry name" value="CHEMOTAXIS_TRANSDUC_2"/>
    <property type="match status" value="1"/>
</dbReference>
<dbReference type="InterPro" id="IPR003660">
    <property type="entry name" value="HAMP_dom"/>
</dbReference>
<dbReference type="Proteomes" id="UP000245629">
    <property type="component" value="Plasmid unnamed1"/>
</dbReference>
<keyword evidence="10" id="KW-0614">Plasmid</keyword>
<sequence>MLHKLRNVRISSRIYLISGLMAAVAFIVGVIGLAAMHDLSTRTEAIELAYERQALGERMNALVLAAVMDSRGIYMAKDAAEVEKYAKPLLATLTTLQERSNRLADLTPPAERAELGEPAAKVAEFVRFRTELVRIGREKGAEQARIYGDNDANRTNRQALNSALIKLVDSLNQRVARYHADLVAAQGRWTLVIAAVGGGGALFALWMTIVVARRQIARPIVEMTGVMTRIASGDTGSDVPHTGNRDEIGDIARAVVVFRDALLQVSRHAEQERVDTEARRRRQESLEALTHSFAQKIDGLCRTLTGEADHIRSSAETLTRTARDASQRSSSVAAAAQQTTGNVEMVAAAAEEMTHSIDAISQRIGEAARIAGEAEKEAQRTNETIQGLAAAAERIGAVVSMINQIASQTNLLALNATIEAARAGEAGKGFAVVAGEVKNLANQTAKATEEISGQIAAIQAETQHAVGAITAIVGTIEKISDISTGIAAAMEEQGSATREITRNVHDAATGTQSVSQTIAGVSDVAEQTGTAADRMLDAARGLTTHARTLQSDVDEFAAQIKTM</sequence>
<feature type="transmembrane region" description="Helical" evidence="6">
    <location>
        <begin position="189"/>
        <end position="212"/>
    </location>
</feature>
<dbReference type="InterPro" id="IPR000727">
    <property type="entry name" value="T_SNARE_dom"/>
</dbReference>
<keyword evidence="6" id="KW-1133">Transmembrane helix</keyword>
<evidence type="ECO:0000256" key="1">
    <source>
        <dbReference type="ARBA" id="ARBA00004429"/>
    </source>
</evidence>
<comment type="similarity">
    <text evidence="4">Belongs to the methyl-accepting chemotaxis (MCP) protein family.</text>
</comment>
<dbReference type="KEGG" id="azz:DEW08_22380"/>
<dbReference type="InterPro" id="IPR004089">
    <property type="entry name" value="MCPsignal_dom"/>
</dbReference>
<feature type="domain" description="T-SNARE coiled-coil homology" evidence="8">
    <location>
        <begin position="459"/>
        <end position="521"/>
    </location>
</feature>
<feature type="domain" description="HAMP" evidence="9">
    <location>
        <begin position="214"/>
        <end position="267"/>
    </location>
</feature>
<keyword evidence="11" id="KW-1185">Reference proteome</keyword>
<protein>
    <submittedName>
        <fullName evidence="10">Methyl-accepting chemotaxis protein</fullName>
    </submittedName>
</protein>
<name>A0A2S2CWG0_9PROT</name>
<evidence type="ECO:0000313" key="11">
    <source>
        <dbReference type="Proteomes" id="UP000245629"/>
    </source>
</evidence>
<dbReference type="Pfam" id="PF00672">
    <property type="entry name" value="HAMP"/>
    <property type="match status" value="1"/>
</dbReference>
<dbReference type="SMART" id="SM00283">
    <property type="entry name" value="MA"/>
    <property type="match status" value="1"/>
</dbReference>
<proteinExistence type="inferred from homology"/>
<dbReference type="SMART" id="SM00304">
    <property type="entry name" value="HAMP"/>
    <property type="match status" value="1"/>
</dbReference>
<dbReference type="PANTHER" id="PTHR32089">
    <property type="entry name" value="METHYL-ACCEPTING CHEMOTAXIS PROTEIN MCPB"/>
    <property type="match status" value="1"/>
</dbReference>
<evidence type="ECO:0000256" key="4">
    <source>
        <dbReference type="ARBA" id="ARBA00029447"/>
    </source>
</evidence>
<keyword evidence="6" id="KW-0472">Membrane</keyword>
<keyword evidence="6" id="KW-0812">Transmembrane</keyword>
<dbReference type="PRINTS" id="PR00260">
    <property type="entry name" value="CHEMTRNSDUCR"/>
</dbReference>
<keyword evidence="2" id="KW-0997">Cell inner membrane</keyword>
<organism evidence="10 11">
    <name type="scientific">Azospirillum thermophilum</name>
    <dbReference type="NCBI Taxonomy" id="2202148"/>
    <lineage>
        <taxon>Bacteria</taxon>
        <taxon>Pseudomonadati</taxon>
        <taxon>Pseudomonadota</taxon>
        <taxon>Alphaproteobacteria</taxon>
        <taxon>Rhodospirillales</taxon>
        <taxon>Azospirillaceae</taxon>
        <taxon>Azospirillum</taxon>
    </lineage>
</organism>
<dbReference type="SUPFAM" id="SSF58104">
    <property type="entry name" value="Methyl-accepting chemotaxis protein (MCP) signaling domain"/>
    <property type="match status" value="1"/>
</dbReference>
<dbReference type="Pfam" id="PF00015">
    <property type="entry name" value="MCPsignal"/>
    <property type="match status" value="1"/>
</dbReference>
<dbReference type="PANTHER" id="PTHR32089:SF112">
    <property type="entry name" value="LYSOZYME-LIKE PROTEIN-RELATED"/>
    <property type="match status" value="1"/>
</dbReference>
<dbReference type="EMBL" id="CP029356">
    <property type="protein sequence ID" value="AWK88821.1"/>
    <property type="molecule type" value="Genomic_DNA"/>
</dbReference>
<dbReference type="AlphaFoldDB" id="A0A2S2CWG0"/>
<dbReference type="Gene3D" id="1.10.287.950">
    <property type="entry name" value="Methyl-accepting chemotaxis protein"/>
    <property type="match status" value="1"/>
</dbReference>
<geneLocation type="plasmid" evidence="10 11">
    <name>unnamed1</name>
</geneLocation>
<evidence type="ECO:0000256" key="5">
    <source>
        <dbReference type="PROSITE-ProRule" id="PRU00284"/>
    </source>
</evidence>
<accession>A0A2S2CWG0</accession>
<keyword evidence="3 5" id="KW-0807">Transducer</keyword>
<evidence type="ECO:0000256" key="2">
    <source>
        <dbReference type="ARBA" id="ARBA00022519"/>
    </source>
</evidence>
<evidence type="ECO:0000256" key="3">
    <source>
        <dbReference type="ARBA" id="ARBA00023224"/>
    </source>
</evidence>
<dbReference type="Gene3D" id="1.10.8.500">
    <property type="entry name" value="HAMP domain in histidine kinase"/>
    <property type="match status" value="1"/>
</dbReference>
<dbReference type="CDD" id="cd06225">
    <property type="entry name" value="HAMP"/>
    <property type="match status" value="1"/>
</dbReference>
<evidence type="ECO:0000256" key="6">
    <source>
        <dbReference type="SAM" id="Phobius"/>
    </source>
</evidence>
<dbReference type="PROSITE" id="PS50192">
    <property type="entry name" value="T_SNARE"/>
    <property type="match status" value="1"/>
</dbReference>
<dbReference type="OrthoDB" id="3378718at2"/>